<feature type="region of interest" description="Disordered" evidence="3">
    <location>
        <begin position="138"/>
        <end position="190"/>
    </location>
</feature>
<dbReference type="Proteomes" id="UP000076078">
    <property type="component" value="Unassembled WGS sequence"/>
</dbReference>
<name>A0A151ZSH6_TIELA</name>
<evidence type="ECO:0008006" key="8">
    <source>
        <dbReference type="Google" id="ProtNLM"/>
    </source>
</evidence>
<dbReference type="SUPFAM" id="SSF54928">
    <property type="entry name" value="RNA-binding domain, RBD"/>
    <property type="match status" value="1"/>
</dbReference>
<feature type="coiled-coil region" evidence="2">
    <location>
        <begin position="207"/>
        <end position="250"/>
    </location>
</feature>
<dbReference type="InterPro" id="IPR012677">
    <property type="entry name" value="Nucleotide-bd_a/b_plait_sf"/>
</dbReference>
<dbReference type="PROSITE" id="PS50102">
    <property type="entry name" value="RRM"/>
    <property type="match status" value="1"/>
</dbReference>
<feature type="compositionally biased region" description="Low complexity" evidence="3">
    <location>
        <begin position="284"/>
        <end position="297"/>
    </location>
</feature>
<dbReference type="PROSITE" id="PS50172">
    <property type="entry name" value="BRCT"/>
    <property type="match status" value="1"/>
</dbReference>
<feature type="region of interest" description="Disordered" evidence="3">
    <location>
        <begin position="284"/>
        <end position="345"/>
    </location>
</feature>
<feature type="coiled-coil region" evidence="2">
    <location>
        <begin position="530"/>
        <end position="557"/>
    </location>
</feature>
<keyword evidence="2" id="KW-0175">Coiled coil</keyword>
<evidence type="ECO:0000259" key="4">
    <source>
        <dbReference type="PROSITE" id="PS50102"/>
    </source>
</evidence>
<feature type="compositionally biased region" description="Basic and acidic residues" evidence="3">
    <location>
        <begin position="321"/>
        <end position="345"/>
    </location>
</feature>
<evidence type="ECO:0000259" key="5">
    <source>
        <dbReference type="PROSITE" id="PS50172"/>
    </source>
</evidence>
<dbReference type="AlphaFoldDB" id="A0A151ZSH6"/>
<dbReference type="OMA" id="PACETIP"/>
<keyword evidence="1" id="KW-0694">RNA-binding</keyword>
<dbReference type="GO" id="GO:0003723">
    <property type="term" value="F:RNA binding"/>
    <property type="evidence" value="ECO:0007669"/>
    <property type="project" value="UniProtKB-UniRule"/>
</dbReference>
<dbReference type="EMBL" id="LODT01000021">
    <property type="protein sequence ID" value="KYQ96953.1"/>
    <property type="molecule type" value="Genomic_DNA"/>
</dbReference>
<dbReference type="InterPro" id="IPR000504">
    <property type="entry name" value="RRM_dom"/>
</dbReference>
<dbReference type="OrthoDB" id="21665at2759"/>
<accession>A0A151ZSH6</accession>
<organism evidence="6 7">
    <name type="scientific">Tieghemostelium lacteum</name>
    <name type="common">Slime mold</name>
    <name type="synonym">Dictyostelium lacteum</name>
    <dbReference type="NCBI Taxonomy" id="361077"/>
    <lineage>
        <taxon>Eukaryota</taxon>
        <taxon>Amoebozoa</taxon>
        <taxon>Evosea</taxon>
        <taxon>Eumycetozoa</taxon>
        <taxon>Dictyostelia</taxon>
        <taxon>Dictyosteliales</taxon>
        <taxon>Raperosteliaceae</taxon>
        <taxon>Tieghemostelium</taxon>
    </lineage>
</organism>
<dbReference type="FunCoup" id="A0A151ZSH6">
    <property type="interactions" value="738"/>
</dbReference>
<dbReference type="SMART" id="SM00292">
    <property type="entry name" value="BRCT"/>
    <property type="match status" value="1"/>
</dbReference>
<protein>
    <recommendedName>
        <fullName evidence="8">BRCT domain-containing protein</fullName>
    </recommendedName>
</protein>
<dbReference type="InterPro" id="IPR035979">
    <property type="entry name" value="RBD_domain_sf"/>
</dbReference>
<evidence type="ECO:0000313" key="6">
    <source>
        <dbReference type="EMBL" id="KYQ96953.1"/>
    </source>
</evidence>
<comment type="caution">
    <text evidence="6">The sequence shown here is derived from an EMBL/GenBank/DDBJ whole genome shotgun (WGS) entry which is preliminary data.</text>
</comment>
<feature type="compositionally biased region" description="Basic and acidic residues" evidence="3">
    <location>
        <begin position="402"/>
        <end position="411"/>
    </location>
</feature>
<keyword evidence="7" id="KW-1185">Reference proteome</keyword>
<proteinExistence type="predicted"/>
<feature type="compositionally biased region" description="Low complexity" evidence="3">
    <location>
        <begin position="138"/>
        <end position="158"/>
    </location>
</feature>
<feature type="domain" description="BRCT" evidence="5">
    <location>
        <begin position="2"/>
        <end position="93"/>
    </location>
</feature>
<dbReference type="Gene3D" id="3.40.50.10190">
    <property type="entry name" value="BRCT domain"/>
    <property type="match status" value="1"/>
</dbReference>
<feature type="region of interest" description="Disordered" evidence="3">
    <location>
        <begin position="391"/>
        <end position="411"/>
    </location>
</feature>
<evidence type="ECO:0000256" key="3">
    <source>
        <dbReference type="SAM" id="MobiDB-lite"/>
    </source>
</evidence>
<gene>
    <name evidence="6" type="ORF">DLAC_04275</name>
</gene>
<evidence type="ECO:0000313" key="7">
    <source>
        <dbReference type="Proteomes" id="UP000076078"/>
    </source>
</evidence>
<dbReference type="Gene3D" id="3.30.70.330">
    <property type="match status" value="1"/>
</dbReference>
<dbReference type="InterPro" id="IPR001357">
    <property type="entry name" value="BRCT_dom"/>
</dbReference>
<dbReference type="InParanoid" id="A0A151ZSH6"/>
<evidence type="ECO:0000256" key="2">
    <source>
        <dbReference type="SAM" id="Coils"/>
    </source>
</evidence>
<dbReference type="SUPFAM" id="SSF52113">
    <property type="entry name" value="BRCT domain"/>
    <property type="match status" value="1"/>
</dbReference>
<dbReference type="InterPro" id="IPR036420">
    <property type="entry name" value="BRCT_dom_sf"/>
</dbReference>
<feature type="domain" description="RRM" evidence="4">
    <location>
        <begin position="420"/>
        <end position="515"/>
    </location>
</feature>
<dbReference type="Pfam" id="PF00533">
    <property type="entry name" value="BRCT"/>
    <property type="match status" value="1"/>
</dbReference>
<reference evidence="6 7" key="1">
    <citation type="submission" date="2015-12" db="EMBL/GenBank/DDBJ databases">
        <title>Dictyostelia acquired genes for synthesis and detection of signals that induce cell-type specialization by lateral gene transfer from prokaryotes.</title>
        <authorList>
            <person name="Gloeckner G."/>
            <person name="Schaap P."/>
        </authorList>
    </citation>
    <scope>NUCLEOTIDE SEQUENCE [LARGE SCALE GENOMIC DNA]</scope>
    <source>
        <strain evidence="6 7">TK</strain>
    </source>
</reference>
<evidence type="ECO:0000256" key="1">
    <source>
        <dbReference type="PROSITE-ProRule" id="PRU00176"/>
    </source>
</evidence>
<sequence>MQMTKFFDGLSFVLDLPISTKTVQKNQYVAFIKDNGGQVDFALSSKTTHLITHDINGFKAKSGYKIGCCVVTDKYLIDCMTENKRCDILPYLSVNGELVRQNYEKSINSSIDWVSSQLKSVLSDLDFNVRPVPTTTTLPLKSIPTSSITSTKHSTPSSYTKYSAQTVSTSTTSPSTSPTKSAPSTTSSSVLNVEPSSASVAAVSLFQQTLNQRKLELEKKNQEIQLQLAAKQVERQKALDQKKLEKEEKIRLMNLEKEKKIQAESERRKSVLERLNIKPTSYLEASSLTSSHSSIKLNNPTINSKHSKQQQVPINKKSKKQEKQEKREQDETQKRLAKEERTRIYNENKIKQDQLDKETKEKEMAESLRLFLLREEKRKKKLQLEMEKIAAESNPDTPKSTTEVKKVEPKEQPGIHKDLRKIFVGGIDFVELEKKYSRKPSQLSKLKLKKISYLIPYFNQFGQVEERSVAKDHFFITYQKVEDAQRAVEHFKVLENRKLLTADMEKKLTESKAELLLACSSFYVRLTKSVKKVQLTEKNQQEKKQKLESQIQKEMDAIEDAGWTIV</sequence>
<feature type="compositionally biased region" description="Low complexity" evidence="3">
    <location>
        <begin position="166"/>
        <end position="189"/>
    </location>
</feature>
<feature type="compositionally biased region" description="Polar residues" evidence="3">
    <location>
        <begin position="298"/>
        <end position="313"/>
    </location>
</feature>